<dbReference type="RefSeq" id="WP_369338701.1">
    <property type="nucleotide sequence ID" value="NZ_JBFYGN010000011.1"/>
</dbReference>
<keyword evidence="2" id="KW-1185">Reference proteome</keyword>
<gene>
    <name evidence="1" type="ORF">AB6724_11725</name>
</gene>
<organism evidence="1 2">
    <name type="scientific">Comamonas guangdongensis</name>
    <dbReference type="NCBI Taxonomy" id="510515"/>
    <lineage>
        <taxon>Bacteria</taxon>
        <taxon>Pseudomonadati</taxon>
        <taxon>Pseudomonadota</taxon>
        <taxon>Betaproteobacteria</taxon>
        <taxon>Burkholderiales</taxon>
        <taxon>Comamonadaceae</taxon>
        <taxon>Comamonas</taxon>
    </lineage>
</organism>
<dbReference type="Proteomes" id="UP001561046">
    <property type="component" value="Unassembled WGS sequence"/>
</dbReference>
<dbReference type="EMBL" id="JBFYGN010000011">
    <property type="protein sequence ID" value="MEX8193506.1"/>
    <property type="molecule type" value="Genomic_DNA"/>
</dbReference>
<accession>A0ABV3ZWL2</accession>
<sequence length="266" mass="30738">MDAACTIYWFQWLGIRLGTLVPREIQRAIAPETLGLDKAGEPIRNNKFLGYQRGEHVPQARLVQQAEEVVPWSSQALNHPLWKVLRAKGLIRKSALQWVHQLDREVQAVVLGPFNQIVGGASRHTLGALERRASLDSLAALTILLRLRHEEGEHEWVWLYARSIFRVLLMIGPYLEDYGVADKVFRLFVQRVFSLTVLEKKCMDLANYKYVEFSHLLAELVDRVRSDDAKSTNRRMPTFYAIQILDGRYRQAFKEFFEISIVSTDE</sequence>
<reference evidence="1 2" key="1">
    <citation type="journal article" date="2013" name="Int. J. Syst. Evol. Microbiol.">
        <title>Comamonas guangdongensis sp. nov., isolated from subterranean forest sediment, and emended description of the genus Comamonas.</title>
        <authorList>
            <person name="Zhang J."/>
            <person name="Wang Y."/>
            <person name="Zhou S."/>
            <person name="Wu C."/>
            <person name="He J."/>
            <person name="Li F."/>
        </authorList>
    </citation>
    <scope>NUCLEOTIDE SEQUENCE [LARGE SCALE GENOMIC DNA]</scope>
    <source>
        <strain evidence="1 2">CCTCC AB2011133</strain>
    </source>
</reference>
<proteinExistence type="predicted"/>
<protein>
    <submittedName>
        <fullName evidence="1">Uncharacterized protein</fullName>
    </submittedName>
</protein>
<name>A0ABV3ZWL2_9BURK</name>
<comment type="caution">
    <text evidence="1">The sequence shown here is derived from an EMBL/GenBank/DDBJ whole genome shotgun (WGS) entry which is preliminary data.</text>
</comment>
<evidence type="ECO:0000313" key="1">
    <source>
        <dbReference type="EMBL" id="MEX8193506.1"/>
    </source>
</evidence>
<evidence type="ECO:0000313" key="2">
    <source>
        <dbReference type="Proteomes" id="UP001561046"/>
    </source>
</evidence>